<dbReference type="OrthoDB" id="203812at2759"/>
<dbReference type="AlphaFoldDB" id="A0A8J2NXG8"/>
<organism evidence="2 3">
    <name type="scientific">Allacma fusca</name>
    <dbReference type="NCBI Taxonomy" id="39272"/>
    <lineage>
        <taxon>Eukaryota</taxon>
        <taxon>Metazoa</taxon>
        <taxon>Ecdysozoa</taxon>
        <taxon>Arthropoda</taxon>
        <taxon>Hexapoda</taxon>
        <taxon>Collembola</taxon>
        <taxon>Symphypleona</taxon>
        <taxon>Sminthuridae</taxon>
        <taxon>Allacma</taxon>
    </lineage>
</organism>
<comment type="caution">
    <text evidence="2">The sequence shown here is derived from an EMBL/GenBank/DDBJ whole genome shotgun (WGS) entry which is preliminary data.</text>
</comment>
<evidence type="ECO:0000313" key="2">
    <source>
        <dbReference type="EMBL" id="CAG7718065.1"/>
    </source>
</evidence>
<sequence>MNQINHMLLNETNSSHGLVPAHKKSFQERITAENIPETFSMGNMDIKLFCISGVTILLIVTAEGLLKDSGKHRLSDEFYNTLFEVSSCCEIFKNFTLKNMTKWIDDSLSWEAPLELEQKFPFYQAGYDTENRPVWVFEIGKYDYKGQVAKGPEGIEELEKYLYRNTLIMLEVGHRQAERNKGASIKGISQALAIFDYDKFKLIDFIRPSTIAAFQEVLYTHSHLLNAVWSKVLMINLPFPPDLIKTVTFPILGPLVKKLKVYGRRCQWEPVLKRLIPNDSLPTWYGGSKDFKPIRIYG</sequence>
<reference evidence="2" key="1">
    <citation type="submission" date="2021-06" db="EMBL/GenBank/DDBJ databases">
        <authorList>
            <person name="Hodson N. C."/>
            <person name="Mongue J. A."/>
            <person name="Jaron S. K."/>
        </authorList>
    </citation>
    <scope>NUCLEOTIDE SEQUENCE</scope>
</reference>
<dbReference type="InterPro" id="IPR001251">
    <property type="entry name" value="CRAL-TRIO_dom"/>
</dbReference>
<keyword evidence="3" id="KW-1185">Reference proteome</keyword>
<dbReference type="Pfam" id="PF00650">
    <property type="entry name" value="CRAL_TRIO"/>
    <property type="match status" value="1"/>
</dbReference>
<dbReference type="Proteomes" id="UP000708208">
    <property type="component" value="Unassembled WGS sequence"/>
</dbReference>
<evidence type="ECO:0000313" key="3">
    <source>
        <dbReference type="Proteomes" id="UP000708208"/>
    </source>
</evidence>
<protein>
    <recommendedName>
        <fullName evidence="1">CRAL-TRIO domain-containing protein</fullName>
    </recommendedName>
</protein>
<proteinExistence type="predicted"/>
<dbReference type="GO" id="GO:0005737">
    <property type="term" value="C:cytoplasm"/>
    <property type="evidence" value="ECO:0007669"/>
    <property type="project" value="TreeGrafter"/>
</dbReference>
<dbReference type="EMBL" id="CAJVCH010050588">
    <property type="protein sequence ID" value="CAG7718065.1"/>
    <property type="molecule type" value="Genomic_DNA"/>
</dbReference>
<accession>A0A8J2NXG8</accession>
<evidence type="ECO:0000259" key="1">
    <source>
        <dbReference type="PROSITE" id="PS50191"/>
    </source>
</evidence>
<feature type="domain" description="CRAL-TRIO" evidence="1">
    <location>
        <begin position="112"/>
        <end position="293"/>
    </location>
</feature>
<name>A0A8J2NXG8_9HEXA</name>
<dbReference type="PANTHER" id="PTHR23324">
    <property type="entry name" value="SEC14 RELATED PROTEIN"/>
    <property type="match status" value="1"/>
</dbReference>
<dbReference type="PROSITE" id="PS50191">
    <property type="entry name" value="CRAL_TRIO"/>
    <property type="match status" value="1"/>
</dbReference>
<dbReference type="PANTHER" id="PTHR23324:SF83">
    <property type="entry name" value="SEC14-LIKE PROTEIN 2"/>
    <property type="match status" value="1"/>
</dbReference>
<dbReference type="InterPro" id="IPR051064">
    <property type="entry name" value="SEC14/CRAL-TRIO_domain"/>
</dbReference>
<gene>
    <name evidence="2" type="ORF">AFUS01_LOCUS7487</name>
</gene>